<name>A0A5K7ZQ06_9BACT</name>
<sequence>MDPQRMTRPFMIPIRTALLGAVLSVVLTVAVAPSPARAYVLDSTQIFEHTAEAMGAIATLRCHQKLLIYPQTPDTPPTIVEETAIYVMPLRFRSDVASTRIRRTHLVYAGSSLTVIDGRTVVGESPFDRYQGILRSRTRSQLMQSARQLGIETGISSLGRVEQRVVFVVGADYPDESVSQLAIDKKTFFPLRLLLVVPGSRMEIYYRNWQPVQKSWFPYQITFHTNGHLDREIRVTELEANPPVAADLMDLEALKASAAFYDSAPQGQDQEAVDAVQQTVQDFQKKFE</sequence>
<dbReference type="EMBL" id="AP021876">
    <property type="protein sequence ID" value="BBO82927.1"/>
    <property type="molecule type" value="Genomic_DNA"/>
</dbReference>
<proteinExistence type="predicted"/>
<reference evidence="1 2" key="1">
    <citation type="submission" date="2019-11" db="EMBL/GenBank/DDBJ databases">
        <title>Comparative genomics of hydrocarbon-degrading Desulfosarcina strains.</title>
        <authorList>
            <person name="Watanabe M."/>
            <person name="Kojima H."/>
            <person name="Fukui M."/>
        </authorList>
    </citation>
    <scope>NUCLEOTIDE SEQUENCE [LARGE SCALE GENOMIC DNA]</scope>
    <source>
        <strain evidence="1 2">28bB2T</strain>
    </source>
</reference>
<dbReference type="KEGG" id="dov:DSCO28_34930"/>
<accession>A0A5K7ZQ06</accession>
<evidence type="ECO:0000313" key="1">
    <source>
        <dbReference type="EMBL" id="BBO82927.1"/>
    </source>
</evidence>
<dbReference type="AlphaFoldDB" id="A0A5K7ZQ06"/>
<organism evidence="1 2">
    <name type="scientific">Desulfosarcina ovata subsp. sediminis</name>
    <dbReference type="NCBI Taxonomy" id="885957"/>
    <lineage>
        <taxon>Bacteria</taxon>
        <taxon>Pseudomonadati</taxon>
        <taxon>Thermodesulfobacteriota</taxon>
        <taxon>Desulfobacteria</taxon>
        <taxon>Desulfobacterales</taxon>
        <taxon>Desulfosarcinaceae</taxon>
        <taxon>Desulfosarcina</taxon>
    </lineage>
</organism>
<gene>
    <name evidence="1" type="ORF">DSCO28_34930</name>
</gene>
<evidence type="ECO:0000313" key="2">
    <source>
        <dbReference type="Proteomes" id="UP000425960"/>
    </source>
</evidence>
<protein>
    <submittedName>
        <fullName evidence="1">Uncharacterized protein</fullName>
    </submittedName>
</protein>
<dbReference type="Proteomes" id="UP000425960">
    <property type="component" value="Chromosome"/>
</dbReference>